<dbReference type="PROSITE" id="PS51384">
    <property type="entry name" value="FAD_FR"/>
    <property type="match status" value="1"/>
</dbReference>
<dbReference type="Pfam" id="PF00970">
    <property type="entry name" value="FAD_binding_6"/>
    <property type="match status" value="1"/>
</dbReference>
<evidence type="ECO:0000256" key="4">
    <source>
        <dbReference type="ARBA" id="ARBA00013223"/>
    </source>
</evidence>
<protein>
    <recommendedName>
        <fullName evidence="5">Ferredoxin--NADP reductase</fullName>
        <ecNumber evidence="4">1.18.1.2</ecNumber>
    </recommendedName>
</protein>
<dbReference type="AlphaFoldDB" id="A0A6S7D478"/>
<dbReference type="FunFam" id="2.40.30.10:FF:000018">
    <property type="entry name" value="Ferredoxin--NADP(+) reductase"/>
    <property type="match status" value="1"/>
</dbReference>
<proteinExistence type="inferred from homology"/>
<feature type="region of interest" description="Disordered" evidence="12">
    <location>
        <begin position="1"/>
        <end position="20"/>
    </location>
</feature>
<dbReference type="SUPFAM" id="SSF52343">
    <property type="entry name" value="Ferredoxin reductase-like, C-terminal NADP-linked domain"/>
    <property type="match status" value="1"/>
</dbReference>
<dbReference type="Gene3D" id="3.40.50.80">
    <property type="entry name" value="Nucleotide-binding domain of ferredoxin-NADP reductase (FNR) module"/>
    <property type="match status" value="1"/>
</dbReference>
<dbReference type="PRINTS" id="PR00371">
    <property type="entry name" value="FPNCR"/>
</dbReference>
<evidence type="ECO:0000256" key="7">
    <source>
        <dbReference type="ARBA" id="ARBA00022741"/>
    </source>
</evidence>
<evidence type="ECO:0000256" key="6">
    <source>
        <dbReference type="ARBA" id="ARBA00022630"/>
    </source>
</evidence>
<dbReference type="InterPro" id="IPR017938">
    <property type="entry name" value="Riboflavin_synthase-like_b-brl"/>
</dbReference>
<dbReference type="Pfam" id="PF00175">
    <property type="entry name" value="NAD_binding_1"/>
    <property type="match status" value="1"/>
</dbReference>
<keyword evidence="7" id="KW-0547">Nucleotide-binding</keyword>
<dbReference type="InterPro" id="IPR008333">
    <property type="entry name" value="Cbr1-like_FAD-bd_dom"/>
</dbReference>
<evidence type="ECO:0000259" key="13">
    <source>
        <dbReference type="PROSITE" id="PS51384"/>
    </source>
</evidence>
<dbReference type="InterPro" id="IPR001433">
    <property type="entry name" value="OxRdtase_FAD/NAD-bd"/>
</dbReference>
<dbReference type="EMBL" id="CADILG010000003">
    <property type="protein sequence ID" value="CAB3831532.1"/>
    <property type="molecule type" value="Genomic_DNA"/>
</dbReference>
<name>A0A6S7D478_9BURK</name>
<dbReference type="InterPro" id="IPR033892">
    <property type="entry name" value="FNR_bac"/>
</dbReference>
<evidence type="ECO:0000313" key="14">
    <source>
        <dbReference type="EMBL" id="CAB3831532.1"/>
    </source>
</evidence>
<keyword evidence="9" id="KW-0521">NADP</keyword>
<evidence type="ECO:0000256" key="2">
    <source>
        <dbReference type="ARBA" id="ARBA00008312"/>
    </source>
</evidence>
<evidence type="ECO:0000256" key="10">
    <source>
        <dbReference type="ARBA" id="ARBA00023002"/>
    </source>
</evidence>
<feature type="domain" description="FAD-binding FR-type" evidence="13">
    <location>
        <begin position="32"/>
        <end position="132"/>
    </location>
</feature>
<keyword evidence="8" id="KW-0274">FAD</keyword>
<dbReference type="InterPro" id="IPR017927">
    <property type="entry name" value="FAD-bd_FR_type"/>
</dbReference>
<evidence type="ECO:0000256" key="11">
    <source>
        <dbReference type="ARBA" id="ARBA00047776"/>
    </source>
</evidence>
<comment type="similarity">
    <text evidence="2">Belongs to the ferredoxin--NADP reductase type 1 family.</text>
</comment>
<dbReference type="PANTHER" id="PTHR47878:SF1">
    <property type="entry name" value="FLAVODOXIN_FERREDOXIN--NADP REDUCTASE"/>
    <property type="match status" value="1"/>
</dbReference>
<keyword evidence="6" id="KW-0285">Flavoprotein</keyword>
<dbReference type="PANTHER" id="PTHR47878">
    <property type="entry name" value="OXIDOREDUCTASE FAD/NAD(P)-BINDING DOMAIN PROTEIN"/>
    <property type="match status" value="1"/>
</dbReference>
<evidence type="ECO:0000256" key="9">
    <source>
        <dbReference type="ARBA" id="ARBA00022857"/>
    </source>
</evidence>
<dbReference type="GO" id="GO:0042167">
    <property type="term" value="P:heme catabolic process"/>
    <property type="evidence" value="ECO:0007669"/>
    <property type="project" value="TreeGrafter"/>
</dbReference>
<evidence type="ECO:0000256" key="12">
    <source>
        <dbReference type="SAM" id="MobiDB-lite"/>
    </source>
</evidence>
<dbReference type="InterPro" id="IPR039261">
    <property type="entry name" value="FNR_nucleotide-bd"/>
</dbReference>
<dbReference type="GO" id="GO:0004324">
    <property type="term" value="F:ferredoxin-NADP+ reductase activity"/>
    <property type="evidence" value="ECO:0007669"/>
    <property type="project" value="UniProtKB-EC"/>
</dbReference>
<dbReference type="SUPFAM" id="SSF63380">
    <property type="entry name" value="Riboflavin synthase domain-like"/>
    <property type="match status" value="1"/>
</dbReference>
<dbReference type="FunFam" id="3.40.50.80:FF:000002">
    <property type="entry name" value="Ferredoxin--NADP reductase"/>
    <property type="match status" value="1"/>
</dbReference>
<comment type="subunit">
    <text evidence="3">Monomer.</text>
</comment>
<comment type="catalytic activity">
    <reaction evidence="11">
        <text>2 reduced [2Fe-2S]-[ferredoxin] + NADP(+) + H(+) = 2 oxidized [2Fe-2S]-[ferredoxin] + NADPH</text>
        <dbReference type="Rhea" id="RHEA:20125"/>
        <dbReference type="Rhea" id="RHEA-COMP:10000"/>
        <dbReference type="Rhea" id="RHEA-COMP:10001"/>
        <dbReference type="ChEBI" id="CHEBI:15378"/>
        <dbReference type="ChEBI" id="CHEBI:33737"/>
        <dbReference type="ChEBI" id="CHEBI:33738"/>
        <dbReference type="ChEBI" id="CHEBI:57783"/>
        <dbReference type="ChEBI" id="CHEBI:58349"/>
        <dbReference type="EC" id="1.18.1.2"/>
    </reaction>
</comment>
<evidence type="ECO:0000313" key="15">
    <source>
        <dbReference type="Proteomes" id="UP000494117"/>
    </source>
</evidence>
<keyword evidence="15" id="KW-1185">Reference proteome</keyword>
<reference evidence="14 15" key="1">
    <citation type="submission" date="2020-04" db="EMBL/GenBank/DDBJ databases">
        <authorList>
            <person name="De Canck E."/>
        </authorList>
    </citation>
    <scope>NUCLEOTIDE SEQUENCE [LARGE SCALE GENOMIC DNA]</scope>
    <source>
        <strain evidence="14 15">LMG 26858</strain>
    </source>
</reference>
<evidence type="ECO:0000256" key="8">
    <source>
        <dbReference type="ARBA" id="ARBA00022827"/>
    </source>
</evidence>
<evidence type="ECO:0000256" key="1">
    <source>
        <dbReference type="ARBA" id="ARBA00001974"/>
    </source>
</evidence>
<comment type="cofactor">
    <cofactor evidence="1">
        <name>FAD</name>
        <dbReference type="ChEBI" id="CHEBI:57692"/>
    </cofactor>
</comment>
<keyword evidence="10 14" id="KW-0560">Oxidoreductase</keyword>
<dbReference type="GO" id="GO:0000166">
    <property type="term" value="F:nucleotide binding"/>
    <property type="evidence" value="ECO:0007669"/>
    <property type="project" value="UniProtKB-KW"/>
</dbReference>
<dbReference type="CDD" id="cd06195">
    <property type="entry name" value="FNR1"/>
    <property type="match status" value="1"/>
</dbReference>
<organism evidence="14 15">
    <name type="scientific">Achromobacter anxifer</name>
    <dbReference type="NCBI Taxonomy" id="1287737"/>
    <lineage>
        <taxon>Bacteria</taxon>
        <taxon>Pseudomonadati</taxon>
        <taxon>Pseudomonadota</taxon>
        <taxon>Betaproteobacteria</taxon>
        <taxon>Burkholderiales</taxon>
        <taxon>Alcaligenaceae</taxon>
        <taxon>Achromobacter</taxon>
    </lineage>
</organism>
<evidence type="ECO:0000256" key="5">
    <source>
        <dbReference type="ARBA" id="ARBA00013903"/>
    </source>
</evidence>
<dbReference type="InterPro" id="IPR001709">
    <property type="entry name" value="Flavoprot_Pyr_Nucl_cyt_Rdtase"/>
</dbReference>
<sequence length="288" mass="32306">MPAASFVRHGMTQRHKPGPAPGAVALNRYDMAAFNTERVLSVHHWNDTLFSFTTTRDSALRFHNGHFVMIGLEVEGKPLLRAYSIASANYEENLEFLSIKVQNGPLTSRLQHLKEGDTILVSRKPVGTLVVDDLKPGKHLFLFGTGTGLAPFMSIIKDPDVYERFDKVILVHGVRWVSELAYADFIEKELPNNEFFGDVVREKLVYYPTVTREPFRNQGRITELMENGKLCQDIGIPQINPETDRAMICGSPHMLADISSMLDKRGFTVSPGVGQPGDYVVERAFVDK</sequence>
<dbReference type="Proteomes" id="UP000494117">
    <property type="component" value="Unassembled WGS sequence"/>
</dbReference>
<gene>
    <name evidence="14" type="primary">fpr_1</name>
    <name evidence="14" type="ORF">LMG26858_00721</name>
</gene>
<evidence type="ECO:0000256" key="3">
    <source>
        <dbReference type="ARBA" id="ARBA00011245"/>
    </source>
</evidence>
<dbReference type="InterPro" id="IPR051930">
    <property type="entry name" value="FNR_type-1"/>
</dbReference>
<dbReference type="Gene3D" id="2.40.30.10">
    <property type="entry name" value="Translation factors"/>
    <property type="match status" value="1"/>
</dbReference>
<dbReference type="GO" id="GO:0034599">
    <property type="term" value="P:cellular response to oxidative stress"/>
    <property type="evidence" value="ECO:0007669"/>
    <property type="project" value="TreeGrafter"/>
</dbReference>
<dbReference type="EC" id="1.18.1.2" evidence="4"/>
<accession>A0A6S7D478</accession>